<feature type="domain" description="YqcC-like" evidence="1">
    <location>
        <begin position="7"/>
        <end position="103"/>
    </location>
</feature>
<comment type="caution">
    <text evidence="2">The sequence shown here is derived from an EMBL/GenBank/DDBJ whole genome shotgun (WGS) entry which is preliminary data.</text>
</comment>
<proteinExistence type="predicted"/>
<evidence type="ECO:0000313" key="3">
    <source>
        <dbReference type="Proteomes" id="UP001143362"/>
    </source>
</evidence>
<dbReference type="PIRSF" id="PIRSF006257">
    <property type="entry name" value="UCP006257"/>
    <property type="match status" value="1"/>
</dbReference>
<evidence type="ECO:0000259" key="1">
    <source>
        <dbReference type="Pfam" id="PF04287"/>
    </source>
</evidence>
<dbReference type="EMBL" id="SHNN01000001">
    <property type="protein sequence ID" value="MCX2979375.1"/>
    <property type="molecule type" value="Genomic_DNA"/>
</dbReference>
<dbReference type="InterPro" id="IPR023376">
    <property type="entry name" value="YqcC-like_dom"/>
</dbReference>
<organism evidence="2 3">
    <name type="scientific">Candidatus Litorirhabdus singularis</name>
    <dbReference type="NCBI Taxonomy" id="2518993"/>
    <lineage>
        <taxon>Bacteria</taxon>
        <taxon>Pseudomonadati</taxon>
        <taxon>Pseudomonadota</taxon>
        <taxon>Gammaproteobacteria</taxon>
        <taxon>Cellvibrionales</taxon>
        <taxon>Halieaceae</taxon>
        <taxon>Candidatus Litorirhabdus</taxon>
    </lineage>
</organism>
<dbReference type="Proteomes" id="UP001143362">
    <property type="component" value="Unassembled WGS sequence"/>
</dbReference>
<dbReference type="InterPro" id="IPR036814">
    <property type="entry name" value="YqcC-like_sf"/>
</dbReference>
<keyword evidence="3" id="KW-1185">Reference proteome</keyword>
<protein>
    <submittedName>
        <fullName evidence="2">YqcC family protein</fullName>
    </submittedName>
</protein>
<evidence type="ECO:0000313" key="2">
    <source>
        <dbReference type="EMBL" id="MCX2979375.1"/>
    </source>
</evidence>
<dbReference type="PANTHER" id="PTHR39586:SF1">
    <property type="entry name" value="CYTOPLASMIC PROTEIN"/>
    <property type="match status" value="1"/>
</dbReference>
<gene>
    <name evidence="2" type="ORF">EYC98_00690</name>
</gene>
<sequence>MQLHDAVASLLMDVEAQLRMLELWQAEAPKAAALASTEPFAMDSLRLEQWLQFIFLPRLRQLIESGQALPSASGVAPMAVEVFRDTGIASAKLEHLLADIDRLLSDKGVGLEAP</sequence>
<dbReference type="InterPro" id="IPR007384">
    <property type="entry name" value="UCP006257"/>
</dbReference>
<dbReference type="Gene3D" id="1.20.1440.40">
    <property type="entry name" value="YqcC-like"/>
    <property type="match status" value="1"/>
</dbReference>
<accession>A0ABT3TAU2</accession>
<reference evidence="2" key="1">
    <citation type="submission" date="2019-02" db="EMBL/GenBank/DDBJ databases">
        <authorList>
            <person name="Li S.-H."/>
        </authorList>
    </citation>
    <scope>NUCLEOTIDE SEQUENCE</scope>
    <source>
        <strain evidence="2">IMCC14734</strain>
    </source>
</reference>
<name>A0ABT3TAU2_9GAMM</name>
<dbReference type="PANTHER" id="PTHR39586">
    <property type="entry name" value="CYTOPLASMIC PROTEIN-RELATED"/>
    <property type="match status" value="1"/>
</dbReference>
<dbReference type="Pfam" id="PF04287">
    <property type="entry name" value="DUF446"/>
    <property type="match status" value="1"/>
</dbReference>
<dbReference type="RefSeq" id="WP_279243378.1">
    <property type="nucleotide sequence ID" value="NZ_SHNN01000001.1"/>
</dbReference>
<dbReference type="SUPFAM" id="SSF158452">
    <property type="entry name" value="YqcC-like"/>
    <property type="match status" value="1"/>
</dbReference>